<accession>G9BAV6</accession>
<dbReference type="InterPro" id="IPR000994">
    <property type="entry name" value="Pept_M24"/>
</dbReference>
<reference evidence="2" key="1">
    <citation type="journal article" date="2012" name="Environ. Microbiol.">
        <title>Genetic structure of three fosmid-fragments encoding 16S rRNA genes of the Miscellaneous Crenarchaeotic Group (MCG): implications for physiology and evolution of marine sedimentary archaea.</title>
        <authorList>
            <person name="Li P.Y."/>
            <person name="Xie B.B."/>
            <person name="Zhang X.Y."/>
            <person name="Qin Q.L."/>
            <person name="Dang H.Y."/>
            <person name="Wang X.M."/>
            <person name="Chen X.L."/>
            <person name="Yu J."/>
            <person name="Zhang Y.Z."/>
        </authorList>
    </citation>
    <scope>NUCLEOTIDE SEQUENCE</scope>
</reference>
<dbReference type="Pfam" id="PF00557">
    <property type="entry name" value="Peptidase_M24"/>
    <property type="match status" value="1"/>
</dbReference>
<gene>
    <name evidence="2" type="ORF">E48-1C_36</name>
</gene>
<organism evidence="2">
    <name type="scientific">uncultured marine crenarchaeote E48-1C</name>
    <dbReference type="NCBI Taxonomy" id="907718"/>
    <lineage>
        <taxon>Archaea</taxon>
        <taxon>Candidatus Bathyarchaeota</taxon>
        <taxon>environmental samples</taxon>
    </lineage>
</organism>
<proteinExistence type="predicted"/>
<dbReference type="InterPro" id="IPR036005">
    <property type="entry name" value="Creatinase/aminopeptidase-like"/>
</dbReference>
<dbReference type="AlphaFoldDB" id="G9BAV6"/>
<sequence>MLNLIRREKFDIILPEAMRENRIDMWIHVMREGNPDPLALDLGGRYGIFIFTNRGGDRMERAVLGGSEYALRRSGVYDIFGSEKDLREFVTERDPQRIAVNMSEWVAVADGLSHTCYLKLVKTLGEKYAKRLVSAGQLITDFRTRRVTSEIVAYANLCETTRQILEKALSNEVITPGVTTREDVAWWVEDQLLARGMGSSFGLSMPTVIHSAKSEQSEYRSSRYVIQRGDLLSFDFGITFMNLGTDFKRVTYVLREGETAVPSGIQNAWNQGLKAREVIRNNIKVGRTADETLKIVACALEEAGFVYIPADPTTDGGFSGLKPGEHLKHPEKTEVSIDCHCVGNTGNSEVAVGPSIAPFRPDRAHLTIKPNNLLAFEFVAYTEVPEWGGRKMRFNIEDDAIVTENGVEWLYPPNDQILLIF</sequence>
<protein>
    <submittedName>
        <fullName evidence="2">Peptidase</fullName>
    </submittedName>
</protein>
<name>G9BAV6_9ARCH</name>
<dbReference type="PANTHER" id="PTHR46112:SF8">
    <property type="entry name" value="CYTOPLASMIC PEPTIDASE PEPQ-RELATED"/>
    <property type="match status" value="1"/>
</dbReference>
<evidence type="ECO:0000313" key="2">
    <source>
        <dbReference type="EMBL" id="ADP09481.1"/>
    </source>
</evidence>
<dbReference type="EMBL" id="HQ214612">
    <property type="protein sequence ID" value="ADP09481.1"/>
    <property type="molecule type" value="Genomic_DNA"/>
</dbReference>
<dbReference type="SUPFAM" id="SSF55920">
    <property type="entry name" value="Creatinase/aminopeptidase"/>
    <property type="match status" value="1"/>
</dbReference>
<evidence type="ECO:0000259" key="1">
    <source>
        <dbReference type="Pfam" id="PF00557"/>
    </source>
</evidence>
<feature type="domain" description="Peptidase M24" evidence="1">
    <location>
        <begin position="157"/>
        <end position="404"/>
    </location>
</feature>
<dbReference type="PANTHER" id="PTHR46112">
    <property type="entry name" value="AMINOPEPTIDASE"/>
    <property type="match status" value="1"/>
</dbReference>
<dbReference type="Gene3D" id="3.90.230.10">
    <property type="entry name" value="Creatinase/methionine aminopeptidase superfamily"/>
    <property type="match status" value="1"/>
</dbReference>
<dbReference type="InterPro" id="IPR050659">
    <property type="entry name" value="Peptidase_M24B"/>
</dbReference>